<dbReference type="AlphaFoldDB" id="Q9FW30"/>
<gene>
    <name evidence="1" type="primary">P0036D10.12</name>
</gene>
<dbReference type="Proteomes" id="UP000000763">
    <property type="component" value="Chromosome 5"/>
</dbReference>
<proteinExistence type="predicted"/>
<organism evidence="1 2">
    <name type="scientific">Oryza sativa subsp. japonica</name>
    <name type="common">Rice</name>
    <dbReference type="NCBI Taxonomy" id="39947"/>
    <lineage>
        <taxon>Eukaryota</taxon>
        <taxon>Viridiplantae</taxon>
        <taxon>Streptophyta</taxon>
        <taxon>Embryophyta</taxon>
        <taxon>Tracheophyta</taxon>
        <taxon>Spermatophyta</taxon>
        <taxon>Magnoliopsida</taxon>
        <taxon>Liliopsida</taxon>
        <taxon>Poales</taxon>
        <taxon>Poaceae</taxon>
        <taxon>BOP clade</taxon>
        <taxon>Oryzoideae</taxon>
        <taxon>Oryzeae</taxon>
        <taxon>Oryzinae</taxon>
        <taxon>Oryza</taxon>
        <taxon>Oryza sativa</taxon>
    </lineage>
</organism>
<protein>
    <recommendedName>
        <fullName evidence="3">Retrotransposon protein, putative, unclassified</fullName>
    </recommendedName>
</protein>
<name>Q9FW30_ORYSJ</name>
<evidence type="ECO:0008006" key="3">
    <source>
        <dbReference type="Google" id="ProtNLM"/>
    </source>
</evidence>
<reference evidence="2" key="1">
    <citation type="journal article" date="2005" name="Nature">
        <title>The map-based sequence of the rice genome.</title>
        <authorList>
            <consortium name="International rice genome sequencing project (IRGSP)"/>
            <person name="Matsumoto T."/>
            <person name="Wu J."/>
            <person name="Kanamori H."/>
            <person name="Katayose Y."/>
            <person name="Fujisawa M."/>
            <person name="Namiki N."/>
            <person name="Mizuno H."/>
            <person name="Yamamoto K."/>
            <person name="Antonio B.A."/>
            <person name="Baba T."/>
            <person name="Sakata K."/>
            <person name="Nagamura Y."/>
            <person name="Aoki H."/>
            <person name="Arikawa K."/>
            <person name="Arita K."/>
            <person name="Bito T."/>
            <person name="Chiden Y."/>
            <person name="Fujitsuka N."/>
            <person name="Fukunaka R."/>
            <person name="Hamada M."/>
            <person name="Harada C."/>
            <person name="Hayashi A."/>
            <person name="Hijishita S."/>
            <person name="Honda M."/>
            <person name="Hosokawa S."/>
            <person name="Ichikawa Y."/>
            <person name="Idonuma A."/>
            <person name="Iijima M."/>
            <person name="Ikeda M."/>
            <person name="Ikeno M."/>
            <person name="Ito K."/>
            <person name="Ito S."/>
            <person name="Ito T."/>
            <person name="Ito Y."/>
            <person name="Ito Y."/>
            <person name="Iwabuchi A."/>
            <person name="Kamiya K."/>
            <person name="Karasawa W."/>
            <person name="Kurita K."/>
            <person name="Katagiri S."/>
            <person name="Kikuta A."/>
            <person name="Kobayashi H."/>
            <person name="Kobayashi N."/>
            <person name="Machita K."/>
            <person name="Maehara T."/>
            <person name="Masukawa M."/>
            <person name="Mizubayashi T."/>
            <person name="Mukai Y."/>
            <person name="Nagasaki H."/>
            <person name="Nagata Y."/>
            <person name="Naito S."/>
            <person name="Nakashima M."/>
            <person name="Nakama Y."/>
            <person name="Nakamichi Y."/>
            <person name="Nakamura M."/>
            <person name="Meguro A."/>
            <person name="Negishi M."/>
            <person name="Ohta I."/>
            <person name="Ohta T."/>
            <person name="Okamoto M."/>
            <person name="Ono N."/>
            <person name="Saji S."/>
            <person name="Sakaguchi M."/>
            <person name="Sakai K."/>
            <person name="Shibata M."/>
            <person name="Shimokawa T."/>
            <person name="Song J."/>
            <person name="Takazaki Y."/>
            <person name="Terasawa K."/>
            <person name="Tsugane M."/>
            <person name="Tsuji K."/>
            <person name="Ueda S."/>
            <person name="Waki K."/>
            <person name="Yamagata H."/>
            <person name="Yamamoto M."/>
            <person name="Yamamoto S."/>
            <person name="Yamane H."/>
            <person name="Yoshiki S."/>
            <person name="Yoshihara R."/>
            <person name="Yukawa K."/>
            <person name="Zhong H."/>
            <person name="Yano M."/>
            <person name="Yuan Q."/>
            <person name="Ouyang S."/>
            <person name="Liu J."/>
            <person name="Jones K.M."/>
            <person name="Gansberger K."/>
            <person name="Moffat K."/>
            <person name="Hill J."/>
            <person name="Bera J."/>
            <person name="Fadrosh D."/>
            <person name="Jin S."/>
            <person name="Johri S."/>
            <person name="Kim M."/>
            <person name="Overton L."/>
            <person name="Reardon M."/>
            <person name="Tsitrin T."/>
            <person name="Vuong H."/>
            <person name="Weaver B."/>
            <person name="Ciecko A."/>
            <person name="Tallon L."/>
            <person name="Jackson J."/>
            <person name="Pai G."/>
            <person name="Aken S.V."/>
            <person name="Utterback T."/>
            <person name="Reidmuller S."/>
            <person name="Feldblyum T."/>
            <person name="Hsiao J."/>
            <person name="Zismann V."/>
            <person name="Iobst S."/>
            <person name="de Vazeille A.R."/>
            <person name="Buell C.R."/>
            <person name="Ying K."/>
            <person name="Li Y."/>
            <person name="Lu T."/>
            <person name="Huang Y."/>
            <person name="Zhao Q."/>
            <person name="Feng Q."/>
            <person name="Zhang L."/>
            <person name="Zhu J."/>
            <person name="Weng Q."/>
            <person name="Mu J."/>
            <person name="Lu Y."/>
            <person name="Fan D."/>
            <person name="Liu Y."/>
            <person name="Guan J."/>
            <person name="Zhang Y."/>
            <person name="Yu S."/>
            <person name="Liu X."/>
            <person name="Zhang Y."/>
            <person name="Hong G."/>
            <person name="Han B."/>
            <person name="Choisne N."/>
            <person name="Demange N."/>
            <person name="Orjeda G."/>
            <person name="Samain S."/>
            <person name="Cattolico L."/>
            <person name="Pelletier E."/>
            <person name="Couloux A."/>
            <person name="Segurens B."/>
            <person name="Wincker P."/>
            <person name="D'Hont A."/>
            <person name="Scarpelli C."/>
            <person name="Weissenbach J."/>
            <person name="Salanoubat M."/>
            <person name="Quetier F."/>
            <person name="Yu Y."/>
            <person name="Kim H.R."/>
            <person name="Rambo T."/>
            <person name="Currie J."/>
            <person name="Collura K."/>
            <person name="Luo M."/>
            <person name="Yang T."/>
            <person name="Ammiraju J.S.S."/>
            <person name="Engler F."/>
            <person name="Soderlund C."/>
            <person name="Wing R.A."/>
            <person name="Palmer L.E."/>
            <person name="de la Bastide M."/>
            <person name="Spiegel L."/>
            <person name="Nascimento L."/>
            <person name="Zutavern T."/>
            <person name="O'Shaughnessy A."/>
            <person name="Dike S."/>
            <person name="Dedhia N."/>
            <person name="Preston R."/>
            <person name="Balija V."/>
            <person name="McCombie W.R."/>
            <person name="Chow T."/>
            <person name="Chen H."/>
            <person name="Chung M."/>
            <person name="Chen C."/>
            <person name="Shaw J."/>
            <person name="Wu H."/>
            <person name="Hsiao K."/>
            <person name="Chao Y."/>
            <person name="Chu M."/>
            <person name="Cheng C."/>
            <person name="Hour A."/>
            <person name="Lee P."/>
            <person name="Lin S."/>
            <person name="Lin Y."/>
            <person name="Liou J."/>
            <person name="Liu S."/>
            <person name="Hsing Y."/>
            <person name="Raghuvanshi S."/>
            <person name="Mohanty A."/>
            <person name="Bharti A.K."/>
            <person name="Gaur A."/>
            <person name="Gupta V."/>
            <person name="Kumar D."/>
            <person name="Ravi V."/>
            <person name="Vij S."/>
            <person name="Kapur A."/>
            <person name="Khurana P."/>
            <person name="Khurana P."/>
            <person name="Khurana J.P."/>
            <person name="Tyagi A.K."/>
            <person name="Gaikwad K."/>
            <person name="Singh A."/>
            <person name="Dalal V."/>
            <person name="Srivastava S."/>
            <person name="Dixit A."/>
            <person name="Pal A.K."/>
            <person name="Ghazi I.A."/>
            <person name="Yadav M."/>
            <person name="Pandit A."/>
            <person name="Bhargava A."/>
            <person name="Sureshbabu K."/>
            <person name="Batra K."/>
            <person name="Sharma T.R."/>
            <person name="Mohapatra T."/>
            <person name="Singh N.K."/>
            <person name="Messing J."/>
            <person name="Nelson A.B."/>
            <person name="Fuks G."/>
            <person name="Kavchok S."/>
            <person name="Keizer G."/>
            <person name="Linton E."/>
            <person name="Llaca V."/>
            <person name="Song R."/>
            <person name="Tanyolac B."/>
            <person name="Young S."/>
            <person name="Ho-Il K."/>
            <person name="Hahn J.H."/>
            <person name="Sangsakoo G."/>
            <person name="Vanavichit A."/>
            <person name="de Mattos Luiz.A.T."/>
            <person name="Zimmer P.D."/>
            <person name="Malone G."/>
            <person name="Dellagostin O."/>
            <person name="de Oliveira A.C."/>
            <person name="Bevan M."/>
            <person name="Bancroft I."/>
            <person name="Minx P."/>
            <person name="Cordum H."/>
            <person name="Wilson R."/>
            <person name="Cheng Z."/>
            <person name="Jin W."/>
            <person name="Jiang J."/>
            <person name="Leong S.A."/>
            <person name="Iwama H."/>
            <person name="Gojobori T."/>
            <person name="Itoh T."/>
            <person name="Niimura Y."/>
            <person name="Fujii Y."/>
            <person name="Habara T."/>
            <person name="Sakai H."/>
            <person name="Sato Y."/>
            <person name="Wilson G."/>
            <person name="Kumar K."/>
            <person name="McCouch S."/>
            <person name="Juretic N."/>
            <person name="Hoen D."/>
            <person name="Wright S."/>
            <person name="Bruskiewich R."/>
            <person name="Bureau T."/>
            <person name="Miyao A."/>
            <person name="Hirochika H."/>
            <person name="Nishikawa T."/>
            <person name="Kadowaki K."/>
            <person name="Sugiura M."/>
            <person name="Burr B."/>
            <person name="Sasaki T."/>
        </authorList>
    </citation>
    <scope>NUCLEOTIDE SEQUENCE [LARGE SCALE GENOMIC DNA]</scope>
    <source>
        <strain evidence="2">cv. Nipponbare</strain>
    </source>
</reference>
<sequence>MIDRYPLCHQVFSMVSMKKIINSNIRPDLTEKISSSIVWVRDYLREVEGGSRLFEMGRRRKVKQREETELGAISKLRGRTTRLRILTYADNVVIFINPTQGDVKAFADILDRFVTNLQKSSVAAIRCDSIDLTGVLDGVPAMRANFPLKYLGLPLVRGRLRKMNLQPVFDKISGRVAGGEKTWVSWENHARQICAFDTTNLPPFSHAKIDLHFHMWLLKRYACKNRFSHADLLSGCM</sequence>
<accession>Q9FW30</accession>
<reference evidence="2" key="2">
    <citation type="journal article" date="2008" name="Nucleic Acids Res.">
        <title>The rice annotation project database (RAP-DB): 2008 update.</title>
        <authorList>
            <consortium name="The rice annotation project (RAP)"/>
        </authorList>
    </citation>
    <scope>GENOME REANNOTATION</scope>
    <source>
        <strain evidence="2">cv. Nipponbare</strain>
    </source>
</reference>
<dbReference type="EMBL" id="AC073405">
    <property type="protein sequence ID" value="AAG03098.1"/>
    <property type="molecule type" value="Genomic_DNA"/>
</dbReference>
<evidence type="ECO:0000313" key="2">
    <source>
        <dbReference type="Proteomes" id="UP000000763"/>
    </source>
</evidence>
<evidence type="ECO:0000313" key="1">
    <source>
        <dbReference type="EMBL" id="AAG03098.1"/>
    </source>
</evidence>